<dbReference type="FunCoup" id="B3RTK5">
    <property type="interactions" value="1976"/>
</dbReference>
<dbReference type="CDD" id="cd02958">
    <property type="entry name" value="UAS"/>
    <property type="match status" value="1"/>
</dbReference>
<evidence type="ECO:0000313" key="4">
    <source>
        <dbReference type="Proteomes" id="UP000009022"/>
    </source>
</evidence>
<dbReference type="InParanoid" id="B3RTK5"/>
<evidence type="ECO:0000313" key="3">
    <source>
        <dbReference type="EMBL" id="EDV25648.1"/>
    </source>
</evidence>
<dbReference type="InterPro" id="IPR006577">
    <property type="entry name" value="UAS"/>
</dbReference>
<dbReference type="InterPro" id="IPR001012">
    <property type="entry name" value="UBX_dom"/>
</dbReference>
<dbReference type="GO" id="GO:0005634">
    <property type="term" value="C:nucleus"/>
    <property type="evidence" value="ECO:0000318"/>
    <property type="project" value="GO_Central"/>
</dbReference>
<protein>
    <recommendedName>
        <fullName evidence="2">UBX domain-containing protein</fullName>
    </recommendedName>
</protein>
<dbReference type="PANTHER" id="PTHR23322:SF6">
    <property type="entry name" value="UBX DOMAIN-CONTAINING PROTEIN 7"/>
    <property type="match status" value="1"/>
</dbReference>
<dbReference type="OMA" id="PPCDILF"/>
<dbReference type="Pfam" id="PF13899">
    <property type="entry name" value="Thioredoxin_7"/>
    <property type="match status" value="1"/>
</dbReference>
<dbReference type="PROSITE" id="PS50033">
    <property type="entry name" value="UBX"/>
    <property type="match status" value="1"/>
</dbReference>
<gene>
    <name evidence="3" type="ORF">TRIADDRAFT_55957</name>
</gene>
<name>B3RTK5_TRIAD</name>
<dbReference type="OrthoDB" id="270602at2759"/>
<accession>B3RTK5</accession>
<dbReference type="CDD" id="cd01773">
    <property type="entry name" value="UBX_UBXN7"/>
    <property type="match status" value="1"/>
</dbReference>
<dbReference type="eggNOG" id="KOG1364">
    <property type="taxonomic scope" value="Eukaryota"/>
</dbReference>
<dbReference type="GO" id="GO:0043161">
    <property type="term" value="P:proteasome-mediated ubiquitin-dependent protein catabolic process"/>
    <property type="evidence" value="ECO:0000318"/>
    <property type="project" value="GO_Central"/>
</dbReference>
<dbReference type="EMBL" id="DS985244">
    <property type="protein sequence ID" value="EDV25648.1"/>
    <property type="molecule type" value="Genomic_DNA"/>
</dbReference>
<dbReference type="Proteomes" id="UP000009022">
    <property type="component" value="Unassembled WGS sequence"/>
</dbReference>
<dbReference type="Gene3D" id="3.10.20.90">
    <property type="entry name" value="Phosphatidylinositol 3-kinase Catalytic Subunit, Chain A, domain 1"/>
    <property type="match status" value="1"/>
</dbReference>
<keyword evidence="1" id="KW-0597">Phosphoprotein</keyword>
<proteinExistence type="predicted"/>
<dbReference type="Pfam" id="PF00789">
    <property type="entry name" value="UBX"/>
    <property type="match status" value="1"/>
</dbReference>
<dbReference type="InterPro" id="IPR029071">
    <property type="entry name" value="Ubiquitin-like_domsf"/>
</dbReference>
<evidence type="ECO:0000256" key="1">
    <source>
        <dbReference type="ARBA" id="ARBA00022553"/>
    </source>
</evidence>
<sequence length="375" mass="43294">MCTYIGAYRKRKISSTSPFDNFRDYREEARIRESGETSSYSSKKRNLNDLFRPPIDLIHHGDFESARQRCRTEQKWLLVNLQDMKEFSCQVLNRDVWSNDIVRDIIKESFVFWQVYHDSEEGYRYARLYNVSSYPHIAIIDPRTGGKLLSLSKTEASTFCTTVTRFLSENPMIESPSKNRSKRKTNIIDHSEESQLEAAIAASIQESCVNHKTSEKVEETVILDSDSDVILSKSDDDFNESDSCEEDIGIKNEIRKPSIESEKSISEVMVINSVVRETDEVDLTRSKDQLLPEYTHTNPIKFLLRFPNGERRYASFQASATVKELLKFVSDQGYDMREYELITAFPRRNVSSFPLNSSLVNNGLQGNDTIFVQMK</sequence>
<dbReference type="InterPro" id="IPR050730">
    <property type="entry name" value="UBX_domain-protein"/>
</dbReference>
<reference evidence="3 4" key="1">
    <citation type="journal article" date="2008" name="Nature">
        <title>The Trichoplax genome and the nature of placozoans.</title>
        <authorList>
            <person name="Srivastava M."/>
            <person name="Begovic E."/>
            <person name="Chapman J."/>
            <person name="Putnam N.H."/>
            <person name="Hellsten U."/>
            <person name="Kawashima T."/>
            <person name="Kuo A."/>
            <person name="Mitros T."/>
            <person name="Salamov A."/>
            <person name="Carpenter M.L."/>
            <person name="Signorovitch A.Y."/>
            <person name="Moreno M.A."/>
            <person name="Kamm K."/>
            <person name="Grimwood J."/>
            <person name="Schmutz J."/>
            <person name="Shapiro H."/>
            <person name="Grigoriev I.V."/>
            <person name="Buss L.W."/>
            <person name="Schierwater B."/>
            <person name="Dellaporta S.L."/>
            <person name="Rokhsar D.S."/>
        </authorList>
    </citation>
    <scope>NUCLEOTIDE SEQUENCE [LARGE SCALE GENOMIC DNA]</scope>
    <source>
        <strain evidence="3 4">Grell-BS-1999</strain>
    </source>
</reference>
<dbReference type="FunFam" id="3.40.30.10:FF:000079">
    <property type="entry name" value="UBX domain-containing protein 7"/>
    <property type="match status" value="1"/>
</dbReference>
<dbReference type="KEGG" id="tad:TRIADDRAFT_55957"/>
<dbReference type="GeneID" id="6753392"/>
<dbReference type="SUPFAM" id="SSF54236">
    <property type="entry name" value="Ubiquitin-like"/>
    <property type="match status" value="1"/>
</dbReference>
<organism evidence="3 4">
    <name type="scientific">Trichoplax adhaerens</name>
    <name type="common">Trichoplax reptans</name>
    <dbReference type="NCBI Taxonomy" id="10228"/>
    <lineage>
        <taxon>Eukaryota</taxon>
        <taxon>Metazoa</taxon>
        <taxon>Placozoa</taxon>
        <taxon>Uniplacotomia</taxon>
        <taxon>Trichoplacea</taxon>
        <taxon>Trichoplacidae</taxon>
        <taxon>Trichoplax</taxon>
    </lineage>
</organism>
<dbReference type="HOGENOM" id="CLU_021255_3_0_1"/>
<dbReference type="GO" id="GO:0043130">
    <property type="term" value="F:ubiquitin binding"/>
    <property type="evidence" value="ECO:0000318"/>
    <property type="project" value="GO_Central"/>
</dbReference>
<dbReference type="AlphaFoldDB" id="B3RTK5"/>
<dbReference type="STRING" id="10228.B3RTK5"/>
<dbReference type="SMART" id="SM00594">
    <property type="entry name" value="UAS"/>
    <property type="match status" value="1"/>
</dbReference>
<dbReference type="PANTHER" id="PTHR23322">
    <property type="entry name" value="FAS-ASSOCIATED PROTEIN"/>
    <property type="match status" value="1"/>
</dbReference>
<feature type="domain" description="UBX" evidence="2">
    <location>
        <begin position="295"/>
        <end position="372"/>
    </location>
</feature>
<keyword evidence="4" id="KW-1185">Reference proteome</keyword>
<dbReference type="SUPFAM" id="SSF52833">
    <property type="entry name" value="Thioredoxin-like"/>
    <property type="match status" value="1"/>
</dbReference>
<dbReference type="RefSeq" id="XP_002111681.1">
    <property type="nucleotide sequence ID" value="XM_002111645.1"/>
</dbReference>
<dbReference type="SMART" id="SM00166">
    <property type="entry name" value="UBX"/>
    <property type="match status" value="1"/>
</dbReference>
<dbReference type="Gene3D" id="3.40.30.10">
    <property type="entry name" value="Glutaredoxin"/>
    <property type="match status" value="1"/>
</dbReference>
<evidence type="ECO:0000259" key="2">
    <source>
        <dbReference type="PROSITE" id="PS50033"/>
    </source>
</evidence>
<dbReference type="PhylomeDB" id="B3RTK5"/>
<dbReference type="InterPro" id="IPR036249">
    <property type="entry name" value="Thioredoxin-like_sf"/>
</dbReference>
<dbReference type="CTD" id="6753392"/>